<evidence type="ECO:0000256" key="10">
    <source>
        <dbReference type="ARBA" id="ARBA00022984"/>
    </source>
</evidence>
<dbReference type="EC" id="6.3.2.8" evidence="3 14"/>
<dbReference type="UniPathway" id="UPA00219"/>
<dbReference type="PANTHER" id="PTHR43445">
    <property type="entry name" value="UDP-N-ACETYLMURAMATE--L-ALANINE LIGASE-RELATED"/>
    <property type="match status" value="1"/>
</dbReference>
<dbReference type="PANTHER" id="PTHR43445:SF3">
    <property type="entry name" value="UDP-N-ACETYLMURAMATE--L-ALANINE LIGASE"/>
    <property type="match status" value="1"/>
</dbReference>
<evidence type="ECO:0000256" key="2">
    <source>
        <dbReference type="ARBA" id="ARBA00004752"/>
    </source>
</evidence>
<keyword evidence="7 14" id="KW-0547">Nucleotide-binding</keyword>
<protein>
    <recommendedName>
        <fullName evidence="3 14">UDP-N-acetylmuramate--L-alanine ligase</fullName>
        <ecNumber evidence="3 14">6.3.2.8</ecNumber>
    </recommendedName>
    <alternativeName>
        <fullName evidence="14">UDP-N-acetylmuramoyl-L-alanine synthetase</fullName>
    </alternativeName>
</protein>
<feature type="binding site" evidence="14">
    <location>
        <begin position="126"/>
        <end position="132"/>
    </location>
    <ligand>
        <name>ATP</name>
        <dbReference type="ChEBI" id="CHEBI:30616"/>
    </ligand>
</feature>
<dbReference type="GO" id="GO:0008763">
    <property type="term" value="F:UDP-N-acetylmuramate-L-alanine ligase activity"/>
    <property type="evidence" value="ECO:0007669"/>
    <property type="project" value="UniProtKB-UniRule"/>
</dbReference>
<dbReference type="GO" id="GO:0005524">
    <property type="term" value="F:ATP binding"/>
    <property type="evidence" value="ECO:0007669"/>
    <property type="project" value="UniProtKB-UniRule"/>
</dbReference>
<comment type="catalytic activity">
    <reaction evidence="13 14">
        <text>UDP-N-acetyl-alpha-D-muramate + L-alanine + ATP = UDP-N-acetyl-alpha-D-muramoyl-L-alanine + ADP + phosphate + H(+)</text>
        <dbReference type="Rhea" id="RHEA:23372"/>
        <dbReference type="ChEBI" id="CHEBI:15378"/>
        <dbReference type="ChEBI" id="CHEBI:30616"/>
        <dbReference type="ChEBI" id="CHEBI:43474"/>
        <dbReference type="ChEBI" id="CHEBI:57972"/>
        <dbReference type="ChEBI" id="CHEBI:70757"/>
        <dbReference type="ChEBI" id="CHEBI:83898"/>
        <dbReference type="ChEBI" id="CHEBI:456216"/>
        <dbReference type="EC" id="6.3.2.8"/>
    </reaction>
</comment>
<evidence type="ECO:0000259" key="16">
    <source>
        <dbReference type="Pfam" id="PF01225"/>
    </source>
</evidence>
<dbReference type="NCBIfam" id="TIGR01082">
    <property type="entry name" value="murC"/>
    <property type="match status" value="1"/>
</dbReference>
<dbReference type="InterPro" id="IPR036615">
    <property type="entry name" value="Mur_ligase_C_dom_sf"/>
</dbReference>
<keyword evidence="11 14" id="KW-0131">Cell cycle</keyword>
<dbReference type="InterPro" id="IPR036565">
    <property type="entry name" value="Mur-like_cat_sf"/>
</dbReference>
<dbReference type="RefSeq" id="WP_139245856.1">
    <property type="nucleotide sequence ID" value="NZ_FPBA01000010.1"/>
</dbReference>
<dbReference type="GO" id="GO:0009252">
    <property type="term" value="P:peptidoglycan biosynthetic process"/>
    <property type="evidence" value="ECO:0007669"/>
    <property type="project" value="UniProtKB-UniRule"/>
</dbReference>
<keyword evidence="6 14" id="KW-0132">Cell division</keyword>
<keyword evidence="4 14" id="KW-0963">Cytoplasm</keyword>
<dbReference type="OrthoDB" id="9804126at2"/>
<comment type="subcellular location">
    <subcellularLocation>
        <location evidence="1 14">Cytoplasm</location>
    </subcellularLocation>
</comment>
<dbReference type="GO" id="GO:0071555">
    <property type="term" value="P:cell wall organization"/>
    <property type="evidence" value="ECO:0007669"/>
    <property type="project" value="UniProtKB-KW"/>
</dbReference>
<evidence type="ECO:0000313" key="19">
    <source>
        <dbReference type="EMBL" id="SFT77784.1"/>
    </source>
</evidence>
<dbReference type="InterPro" id="IPR050061">
    <property type="entry name" value="MurCDEF_pg_biosynth"/>
</dbReference>
<evidence type="ECO:0000256" key="15">
    <source>
        <dbReference type="SAM" id="MobiDB-lite"/>
    </source>
</evidence>
<dbReference type="Proteomes" id="UP000199546">
    <property type="component" value="Unassembled WGS sequence"/>
</dbReference>
<dbReference type="Gene3D" id="3.40.1190.10">
    <property type="entry name" value="Mur-like, catalytic domain"/>
    <property type="match status" value="1"/>
</dbReference>
<sequence length="521" mass="52164">MTADATAAWTAPVPSLEDLGAVHFIGIGGAGMSGIARILLARGVRVSGSDRRDTPTLLALRALGARVQVGHDAAHLGDADSVVVSSAVREDNPELAAARARGLVVLPRAVALAAVMAGRRSVAVAGTHGKTSTTSMLTVAVQACGVDASFAIGGDLNESGSNAHAGEGDVFVAEADESDRSFLLLAPYGGIVTNVEADHLDNYGDLAAVEAAFDRFLGTVHPDGFVVLCADDPGAARLRGVPAPARVRTYGTAADADLRLVDLDVGQDTTSWTAVLDGAVLGRVRIRVPGEHMARNSAAALLAGLELGLPAEGLIAGLGRFGGVHRRFELKGVAAGVRVYDDYAHHPTEVTAQLHAARAVAGGGRVVVAFQPHLYSRTREFATAFGTALGLADEVVVMDVYGAREDPVPGVTGALVADAVPLPPGRVAFEPSWSAAAPALAGRARAGDLVITMGAGNVSMLGPEVLAVLGDGVPVVGAQGDGAPGDGAPGDGAPGDGAPGDGAPGDGAPGDGGADTGGRAQ</sequence>
<keyword evidence="9 14" id="KW-0133">Cell shape</keyword>
<evidence type="ECO:0000256" key="7">
    <source>
        <dbReference type="ARBA" id="ARBA00022741"/>
    </source>
</evidence>
<dbReference type="InterPro" id="IPR004101">
    <property type="entry name" value="Mur_ligase_C"/>
</dbReference>
<evidence type="ECO:0000256" key="3">
    <source>
        <dbReference type="ARBA" id="ARBA00012211"/>
    </source>
</evidence>
<dbReference type="SUPFAM" id="SSF53623">
    <property type="entry name" value="MurD-like peptide ligases, catalytic domain"/>
    <property type="match status" value="1"/>
</dbReference>
<evidence type="ECO:0000313" key="20">
    <source>
        <dbReference type="Proteomes" id="UP000199546"/>
    </source>
</evidence>
<evidence type="ECO:0000256" key="9">
    <source>
        <dbReference type="ARBA" id="ARBA00022960"/>
    </source>
</evidence>
<keyword evidence="5 14" id="KW-0436">Ligase</keyword>
<comment type="function">
    <text evidence="14">Cell wall formation.</text>
</comment>
<dbReference type="InterPro" id="IPR013221">
    <property type="entry name" value="Mur_ligase_cen"/>
</dbReference>
<dbReference type="Gene3D" id="3.40.50.720">
    <property type="entry name" value="NAD(P)-binding Rossmann-like Domain"/>
    <property type="match status" value="1"/>
</dbReference>
<proteinExistence type="inferred from homology"/>
<keyword evidence="12 14" id="KW-0961">Cell wall biogenesis/degradation</keyword>
<dbReference type="Pfam" id="PF08245">
    <property type="entry name" value="Mur_ligase_M"/>
    <property type="match status" value="1"/>
</dbReference>
<evidence type="ECO:0000256" key="13">
    <source>
        <dbReference type="ARBA" id="ARBA00047833"/>
    </source>
</evidence>
<evidence type="ECO:0000259" key="17">
    <source>
        <dbReference type="Pfam" id="PF02875"/>
    </source>
</evidence>
<comment type="pathway">
    <text evidence="2 14">Cell wall biogenesis; peptidoglycan biosynthesis.</text>
</comment>
<dbReference type="GO" id="GO:0051301">
    <property type="term" value="P:cell division"/>
    <property type="evidence" value="ECO:0007669"/>
    <property type="project" value="UniProtKB-KW"/>
</dbReference>
<keyword evidence="8 14" id="KW-0067">ATP-binding</keyword>
<dbReference type="HAMAP" id="MF_00046">
    <property type="entry name" value="MurC"/>
    <property type="match status" value="1"/>
</dbReference>
<evidence type="ECO:0000256" key="8">
    <source>
        <dbReference type="ARBA" id="ARBA00022840"/>
    </source>
</evidence>
<dbReference type="InterPro" id="IPR000713">
    <property type="entry name" value="Mur_ligase_N"/>
</dbReference>
<organism evidence="19 20">
    <name type="scientific">Geodermatophilus amargosae</name>
    <dbReference type="NCBI Taxonomy" id="1296565"/>
    <lineage>
        <taxon>Bacteria</taxon>
        <taxon>Bacillati</taxon>
        <taxon>Actinomycetota</taxon>
        <taxon>Actinomycetes</taxon>
        <taxon>Geodermatophilales</taxon>
        <taxon>Geodermatophilaceae</taxon>
        <taxon>Geodermatophilus</taxon>
    </lineage>
</organism>
<evidence type="ECO:0000256" key="1">
    <source>
        <dbReference type="ARBA" id="ARBA00004496"/>
    </source>
</evidence>
<comment type="similarity">
    <text evidence="14">Belongs to the MurCDEF family.</text>
</comment>
<evidence type="ECO:0000256" key="11">
    <source>
        <dbReference type="ARBA" id="ARBA00023306"/>
    </source>
</evidence>
<dbReference type="Pfam" id="PF01225">
    <property type="entry name" value="Mur_ligase"/>
    <property type="match status" value="1"/>
</dbReference>
<keyword evidence="20" id="KW-1185">Reference proteome</keyword>
<evidence type="ECO:0000256" key="4">
    <source>
        <dbReference type="ARBA" id="ARBA00022490"/>
    </source>
</evidence>
<reference evidence="20" key="1">
    <citation type="submission" date="2016-10" db="EMBL/GenBank/DDBJ databases">
        <authorList>
            <person name="Varghese N."/>
            <person name="Submissions S."/>
        </authorList>
    </citation>
    <scope>NUCLEOTIDE SEQUENCE [LARGE SCALE GENOMIC DNA]</scope>
    <source>
        <strain evidence="20">DSM 46136</strain>
    </source>
</reference>
<dbReference type="SUPFAM" id="SSF51984">
    <property type="entry name" value="MurCD N-terminal domain"/>
    <property type="match status" value="1"/>
</dbReference>
<dbReference type="GO" id="GO:0005737">
    <property type="term" value="C:cytoplasm"/>
    <property type="evidence" value="ECO:0007669"/>
    <property type="project" value="UniProtKB-SubCell"/>
</dbReference>
<dbReference type="Gene3D" id="3.90.190.20">
    <property type="entry name" value="Mur ligase, C-terminal domain"/>
    <property type="match status" value="1"/>
</dbReference>
<feature type="domain" description="Mur ligase central" evidence="18">
    <location>
        <begin position="124"/>
        <end position="303"/>
    </location>
</feature>
<accession>A0A1I7AS83</accession>
<feature type="region of interest" description="Disordered" evidence="15">
    <location>
        <begin position="477"/>
        <end position="521"/>
    </location>
</feature>
<evidence type="ECO:0000256" key="12">
    <source>
        <dbReference type="ARBA" id="ARBA00023316"/>
    </source>
</evidence>
<dbReference type="SUPFAM" id="SSF53244">
    <property type="entry name" value="MurD-like peptide ligases, peptide-binding domain"/>
    <property type="match status" value="1"/>
</dbReference>
<dbReference type="Pfam" id="PF02875">
    <property type="entry name" value="Mur_ligase_C"/>
    <property type="match status" value="1"/>
</dbReference>
<feature type="compositionally biased region" description="Gly residues" evidence="15">
    <location>
        <begin position="479"/>
        <end position="521"/>
    </location>
</feature>
<name>A0A1I7AS83_9ACTN</name>
<gene>
    <name evidence="14" type="primary">murC</name>
    <name evidence="19" type="ORF">SAMN05660657_03025</name>
</gene>
<evidence type="ECO:0000256" key="5">
    <source>
        <dbReference type="ARBA" id="ARBA00022598"/>
    </source>
</evidence>
<keyword evidence="10 14" id="KW-0573">Peptidoglycan synthesis</keyword>
<dbReference type="InterPro" id="IPR005758">
    <property type="entry name" value="UDP-N-AcMur_Ala_ligase_MurC"/>
</dbReference>
<feature type="domain" description="Mur ligase C-terminal" evidence="17">
    <location>
        <begin position="326"/>
        <end position="456"/>
    </location>
</feature>
<dbReference type="GO" id="GO:0008360">
    <property type="term" value="P:regulation of cell shape"/>
    <property type="evidence" value="ECO:0007669"/>
    <property type="project" value="UniProtKB-KW"/>
</dbReference>
<dbReference type="STRING" id="1296565.SAMN05660657_03025"/>
<dbReference type="EMBL" id="FPBA01000010">
    <property type="protein sequence ID" value="SFT77784.1"/>
    <property type="molecule type" value="Genomic_DNA"/>
</dbReference>
<evidence type="ECO:0000256" key="14">
    <source>
        <dbReference type="HAMAP-Rule" id="MF_00046"/>
    </source>
</evidence>
<dbReference type="AlphaFoldDB" id="A0A1I7AS83"/>
<evidence type="ECO:0000259" key="18">
    <source>
        <dbReference type="Pfam" id="PF08245"/>
    </source>
</evidence>
<feature type="domain" description="Mur ligase N-terminal catalytic" evidence="16">
    <location>
        <begin position="22"/>
        <end position="119"/>
    </location>
</feature>
<evidence type="ECO:0000256" key="6">
    <source>
        <dbReference type="ARBA" id="ARBA00022618"/>
    </source>
</evidence>